<comment type="caution">
    <text evidence="1">The sequence shown here is derived from an EMBL/GenBank/DDBJ whole genome shotgun (WGS) entry which is preliminary data.</text>
</comment>
<evidence type="ECO:0000313" key="2">
    <source>
        <dbReference type="Proteomes" id="UP000078046"/>
    </source>
</evidence>
<organism evidence="1 2">
    <name type="scientific">Intoshia linei</name>
    <dbReference type="NCBI Taxonomy" id="1819745"/>
    <lineage>
        <taxon>Eukaryota</taxon>
        <taxon>Metazoa</taxon>
        <taxon>Spiralia</taxon>
        <taxon>Lophotrochozoa</taxon>
        <taxon>Mesozoa</taxon>
        <taxon>Orthonectida</taxon>
        <taxon>Rhopaluridae</taxon>
        <taxon>Intoshia</taxon>
    </lineage>
</organism>
<dbReference type="InterPro" id="IPR011992">
    <property type="entry name" value="EF-hand-dom_pair"/>
</dbReference>
<keyword evidence="2" id="KW-1185">Reference proteome</keyword>
<gene>
    <name evidence="1" type="ORF">A3Q56_00762</name>
</gene>
<name>A0A177BAW7_9BILA</name>
<dbReference type="Proteomes" id="UP000078046">
    <property type="component" value="Unassembled WGS sequence"/>
</dbReference>
<protein>
    <recommendedName>
        <fullName evidence="3">EF-hand domain-containing protein</fullName>
    </recommendedName>
</protein>
<proteinExistence type="predicted"/>
<dbReference type="AlphaFoldDB" id="A0A177BAW7"/>
<sequence>MNLNEGNLVFLFRLILENDENSINICQIKIALNFIGIDTNYDDLEEKIKSIEGKFDKNNTYDINTFTSIVLSYQNGQFKEKLVKYLFSLFDIENKGFITFKNLKNENSYGIVKNQLNDGYLIDMIQTYCSDNKRNSLDFKKLMVQIDVKECIMLHCLNLQSVIFPSTSVYTVSFKRITKIMQTISLITTE</sequence>
<dbReference type="EMBL" id="LWCA01000049">
    <property type="protein sequence ID" value="OAF71467.1"/>
    <property type="molecule type" value="Genomic_DNA"/>
</dbReference>
<dbReference type="SUPFAM" id="SSF47473">
    <property type="entry name" value="EF-hand"/>
    <property type="match status" value="1"/>
</dbReference>
<accession>A0A177BAW7</accession>
<reference evidence="1 2" key="1">
    <citation type="submission" date="2016-04" db="EMBL/GenBank/DDBJ databases">
        <title>The genome of Intoshia linei affirms orthonectids as highly simplified spiralians.</title>
        <authorList>
            <person name="Mikhailov K.V."/>
            <person name="Slusarev G.S."/>
            <person name="Nikitin M.A."/>
            <person name="Logacheva M.D."/>
            <person name="Penin A."/>
            <person name="Aleoshin V."/>
            <person name="Panchin Y.V."/>
        </authorList>
    </citation>
    <scope>NUCLEOTIDE SEQUENCE [LARGE SCALE GENOMIC DNA]</scope>
    <source>
        <strain evidence="1">Intl2013</strain>
        <tissue evidence="1">Whole animal</tissue>
    </source>
</reference>
<evidence type="ECO:0008006" key="3">
    <source>
        <dbReference type="Google" id="ProtNLM"/>
    </source>
</evidence>
<evidence type="ECO:0000313" key="1">
    <source>
        <dbReference type="EMBL" id="OAF71467.1"/>
    </source>
</evidence>
<dbReference type="Gene3D" id="1.10.238.10">
    <property type="entry name" value="EF-hand"/>
    <property type="match status" value="1"/>
</dbReference>